<sequence length="458" mass="48824">MSALPVARSRGDRFVEVYNSFFYVVVFFAIAATMAYGLRNVRGTYLYFTLTNQQALPFFAGALLISSAAFACILYLLGPVAYSSSDLFWRFTGRLPLCNLWRRTESWAVLASWGLVSTLLATIFAPFSAAWLVGTAFATLLFGAVLMQGALGCQLLDRKLPLLLWAAGAFTLGVVVVLLTTTSLGAGIRLNLVPFLTGGWVLAAIVGSLALALRTARTPLEWRVATAAYGRSSMLLYALHNVGGPDGYRYYGSEGSRTRRRLSSASAAQLSLAALADSLLPLILTALVSLPFAIFLGVGFGALGAGAAIALGTWVVASFYRWLTREWASHQALRQWLGAPYFRTLLGFASGSGVATAVYVLTMALVFQLPLQLALGGLLFGLAIALGEVNPPTQFNYDLTFTTIEGLTVPLEPIIAAVKTVGLLVGITGSFMLGGATPLLVPAALLVARTVQHLRSAR</sequence>
<keyword evidence="1" id="KW-1133">Transmembrane helix</keyword>
<feature type="transmembrane region" description="Helical" evidence="1">
    <location>
        <begin position="131"/>
        <end position="151"/>
    </location>
</feature>
<keyword evidence="1" id="KW-0812">Transmembrane</keyword>
<feature type="transmembrane region" description="Helical" evidence="1">
    <location>
        <begin position="267"/>
        <end position="288"/>
    </location>
</feature>
<feature type="transmembrane region" description="Helical" evidence="1">
    <location>
        <begin position="424"/>
        <end position="448"/>
    </location>
</feature>
<protein>
    <recommendedName>
        <fullName evidence="4">ABC transporter permease</fullName>
    </recommendedName>
</protein>
<accession>A0ABP9B255</accession>
<name>A0ABP9B255_9MICC</name>
<feature type="transmembrane region" description="Helical" evidence="1">
    <location>
        <begin position="341"/>
        <end position="361"/>
    </location>
</feature>
<feature type="transmembrane region" description="Helical" evidence="1">
    <location>
        <begin position="106"/>
        <end position="125"/>
    </location>
</feature>
<feature type="transmembrane region" description="Helical" evidence="1">
    <location>
        <begin position="294"/>
        <end position="320"/>
    </location>
</feature>
<evidence type="ECO:0000313" key="3">
    <source>
        <dbReference type="Proteomes" id="UP001500187"/>
    </source>
</evidence>
<feature type="transmembrane region" description="Helical" evidence="1">
    <location>
        <begin position="163"/>
        <end position="186"/>
    </location>
</feature>
<evidence type="ECO:0008006" key="4">
    <source>
        <dbReference type="Google" id="ProtNLM"/>
    </source>
</evidence>
<organism evidence="2 3">
    <name type="scientific">Rothia endophytica</name>
    <dbReference type="NCBI Taxonomy" id="1324766"/>
    <lineage>
        <taxon>Bacteria</taxon>
        <taxon>Bacillati</taxon>
        <taxon>Actinomycetota</taxon>
        <taxon>Actinomycetes</taxon>
        <taxon>Micrococcales</taxon>
        <taxon>Micrococcaceae</taxon>
        <taxon>Rothia</taxon>
    </lineage>
</organism>
<evidence type="ECO:0000256" key="1">
    <source>
        <dbReference type="SAM" id="Phobius"/>
    </source>
</evidence>
<proteinExistence type="predicted"/>
<dbReference type="RefSeq" id="WP_345443599.1">
    <property type="nucleotide sequence ID" value="NZ_BAABKP010000001.1"/>
</dbReference>
<gene>
    <name evidence="2" type="ORF">GCM10023352_01980</name>
</gene>
<keyword evidence="3" id="KW-1185">Reference proteome</keyword>
<feature type="transmembrane region" description="Helical" evidence="1">
    <location>
        <begin position="21"/>
        <end position="38"/>
    </location>
</feature>
<dbReference type="EMBL" id="BAABKP010000001">
    <property type="protein sequence ID" value="GAA4787914.1"/>
    <property type="molecule type" value="Genomic_DNA"/>
</dbReference>
<dbReference type="Proteomes" id="UP001500187">
    <property type="component" value="Unassembled WGS sequence"/>
</dbReference>
<comment type="caution">
    <text evidence="2">The sequence shown here is derived from an EMBL/GenBank/DDBJ whole genome shotgun (WGS) entry which is preliminary data.</text>
</comment>
<feature type="transmembrane region" description="Helical" evidence="1">
    <location>
        <begin position="192"/>
        <end position="213"/>
    </location>
</feature>
<evidence type="ECO:0000313" key="2">
    <source>
        <dbReference type="EMBL" id="GAA4787914.1"/>
    </source>
</evidence>
<feature type="transmembrane region" description="Helical" evidence="1">
    <location>
        <begin position="58"/>
        <end position="85"/>
    </location>
</feature>
<reference evidence="3" key="1">
    <citation type="journal article" date="2019" name="Int. J. Syst. Evol. Microbiol.">
        <title>The Global Catalogue of Microorganisms (GCM) 10K type strain sequencing project: providing services to taxonomists for standard genome sequencing and annotation.</title>
        <authorList>
            <consortium name="The Broad Institute Genomics Platform"/>
            <consortium name="The Broad Institute Genome Sequencing Center for Infectious Disease"/>
            <person name="Wu L."/>
            <person name="Ma J."/>
        </authorList>
    </citation>
    <scope>NUCLEOTIDE SEQUENCE [LARGE SCALE GENOMIC DNA]</scope>
    <source>
        <strain evidence="3">JCM 18541</strain>
    </source>
</reference>
<keyword evidence="1" id="KW-0472">Membrane</keyword>